<dbReference type="Proteomes" id="UP000807504">
    <property type="component" value="Unassembled WGS sequence"/>
</dbReference>
<gene>
    <name evidence="1" type="ORF">HNY73_008623</name>
</gene>
<proteinExistence type="predicted"/>
<sequence>MEFIEQQRLNFLKFVDDCAVYCIEKSGLVYQPLQILGRYERFFIASYGDAVLQYHGAHDEMYQQSIRKIPHSIFFTHQGMLEYMNEGVRKCFTGGSTIMEGILMFCCLYVDTAIYCFRFGHGAFINTTLIYTVNAVFEDHVKRLFISVERALVSQLWNDIMQKGMDLIEREKAATVPQK</sequence>
<accession>A0A8T0F805</accession>
<comment type="caution">
    <text evidence="1">The sequence shown here is derived from an EMBL/GenBank/DDBJ whole genome shotgun (WGS) entry which is preliminary data.</text>
</comment>
<reference evidence="1" key="1">
    <citation type="journal article" date="2020" name="bioRxiv">
        <title>Chromosome-level reference genome of the European wasp spider Argiope bruennichi: a resource for studies on range expansion and evolutionary adaptation.</title>
        <authorList>
            <person name="Sheffer M.M."/>
            <person name="Hoppe A."/>
            <person name="Krehenwinkel H."/>
            <person name="Uhl G."/>
            <person name="Kuss A.W."/>
            <person name="Jensen L."/>
            <person name="Jensen C."/>
            <person name="Gillespie R.G."/>
            <person name="Hoff K.J."/>
            <person name="Prost S."/>
        </authorList>
    </citation>
    <scope>NUCLEOTIDE SEQUENCE</scope>
</reference>
<name>A0A8T0F805_ARGBR</name>
<evidence type="ECO:0000313" key="1">
    <source>
        <dbReference type="EMBL" id="KAF8786981.1"/>
    </source>
</evidence>
<dbReference type="AlphaFoldDB" id="A0A8T0F805"/>
<keyword evidence="2" id="KW-1185">Reference proteome</keyword>
<reference evidence="1" key="2">
    <citation type="submission" date="2020-06" db="EMBL/GenBank/DDBJ databases">
        <authorList>
            <person name="Sheffer M."/>
        </authorList>
    </citation>
    <scope>NUCLEOTIDE SEQUENCE</scope>
</reference>
<protein>
    <submittedName>
        <fullName evidence="1">Uncharacterized protein</fullName>
    </submittedName>
</protein>
<organism evidence="1 2">
    <name type="scientific">Argiope bruennichi</name>
    <name type="common">Wasp spider</name>
    <name type="synonym">Aranea bruennichi</name>
    <dbReference type="NCBI Taxonomy" id="94029"/>
    <lineage>
        <taxon>Eukaryota</taxon>
        <taxon>Metazoa</taxon>
        <taxon>Ecdysozoa</taxon>
        <taxon>Arthropoda</taxon>
        <taxon>Chelicerata</taxon>
        <taxon>Arachnida</taxon>
        <taxon>Araneae</taxon>
        <taxon>Araneomorphae</taxon>
        <taxon>Entelegynae</taxon>
        <taxon>Araneoidea</taxon>
        <taxon>Araneidae</taxon>
        <taxon>Argiope</taxon>
    </lineage>
</organism>
<evidence type="ECO:0000313" key="2">
    <source>
        <dbReference type="Proteomes" id="UP000807504"/>
    </source>
</evidence>
<dbReference type="EMBL" id="JABXBU010000015">
    <property type="protein sequence ID" value="KAF8786981.1"/>
    <property type="molecule type" value="Genomic_DNA"/>
</dbReference>